<dbReference type="Pfam" id="PF03457">
    <property type="entry name" value="HA"/>
    <property type="match status" value="4"/>
</dbReference>
<dbReference type="EMBL" id="JALLPB020000101">
    <property type="protein sequence ID" value="KAL3817535.1"/>
    <property type="molecule type" value="Genomic_DNA"/>
</dbReference>
<dbReference type="InterPro" id="IPR005114">
    <property type="entry name" value="Helicase_assoc"/>
</dbReference>
<feature type="region of interest" description="Disordered" evidence="1">
    <location>
        <begin position="1"/>
        <end position="135"/>
    </location>
</feature>
<feature type="compositionally biased region" description="Low complexity" evidence="1">
    <location>
        <begin position="206"/>
        <end position="226"/>
    </location>
</feature>
<gene>
    <name evidence="3" type="ORF">ACHAXA_003708</name>
</gene>
<sequence length="817" mass="92356">MDPRPPPDNDDHDDADNNDDDDDDDGRYQRLPPYPYQLVYHHPFHHRDYLHHHQPPPQQHSPRKMQHPPVHVGSSPPPPPPSLHDPRPPPPPPTGMYLYPDYGPPFGPPPPQSRQHHQHHHHHQHPAHHHHHRHAVPTMANMPNYHPLPANYPPLNYYPPSPPGPYHHQPPPPIRYHYDVGRSAASDGAYRYPQEQPGRLPPPSPRVLTTPPVVEYPTTTTTTTTMRTEEREEEEREEGGGGEGRCAVELPMEIPEPSRRTERRRKRRRGGGEAVDEGGRPALADIDDDTDDDDDDDGGMEPMSGDLERRPPLSSPPSASYFDGAEEEGEKEGDTNHAGGTSVVHPALAPVAVVDVAEPAPAVAAEGGARPRIGAGGYSYSTSIVNRGFGSAYSTTGKPDDTDDPTDPVHASEAPPAHHAGATMGRIAVDDEEGGTVPSTVERSVQSYYDRHSSDATFPFDSVLTALEAYRSEHGTLSVLASHPTFAEIVNSLSENGIEDAIDFLWERNFTLLREYKERAGDCDVPFTDETLGSWVVVQRRLFAARMRRREVDTGGKGGCVGISERMQPRLRFIPDETNDKHFDRFERLSGLGFDFTTPMWDVRLRELMEYRSVNGHASPPISYPKLGIWVLNQRFNLKNMPRERVAALDSLGFVWNHNRKNRSNFRWDRQYQELCEYQRQNGHCNVPATYRHSPLGTWVGKQREEYKKLMAKKSSQLDEARINKLNEIGFQWCVQAWTITSWDDRYQALVDFKAKHGHVNIPRNHPFFGNWPVYQRAQYKRYRSGKTSKLTEEKVEKLLRIGFLKTNEASSIGTGD</sequence>
<feature type="region of interest" description="Disordered" evidence="1">
    <location>
        <begin position="392"/>
        <end position="422"/>
    </location>
</feature>
<reference evidence="3 4" key="1">
    <citation type="submission" date="2024-10" db="EMBL/GenBank/DDBJ databases">
        <title>Updated reference genomes for cyclostephanoid diatoms.</title>
        <authorList>
            <person name="Roberts W.R."/>
            <person name="Alverson A.J."/>
        </authorList>
    </citation>
    <scope>NUCLEOTIDE SEQUENCE [LARGE SCALE GENOMIC DNA]</scope>
    <source>
        <strain evidence="3 4">AJA228-03</strain>
    </source>
</reference>
<feature type="compositionally biased region" description="Pro residues" evidence="1">
    <location>
        <begin position="75"/>
        <end position="94"/>
    </location>
</feature>
<dbReference type="PANTHER" id="PTHR33418:SF1">
    <property type="entry name" value="HELICASE-ASSOCIATED DOMAIN-CONTAINING PROTEIN"/>
    <property type="match status" value="1"/>
</dbReference>
<feature type="domain" description="Helicase-associated" evidence="2">
    <location>
        <begin position="601"/>
        <end position="654"/>
    </location>
</feature>
<evidence type="ECO:0000259" key="2">
    <source>
        <dbReference type="Pfam" id="PF03457"/>
    </source>
</evidence>
<evidence type="ECO:0000313" key="4">
    <source>
        <dbReference type="Proteomes" id="UP001530377"/>
    </source>
</evidence>
<dbReference type="PANTHER" id="PTHR33418">
    <property type="entry name" value="HELICASE-ASSOCIATED"/>
    <property type="match status" value="1"/>
</dbReference>
<feature type="domain" description="Helicase-associated" evidence="2">
    <location>
        <begin position="742"/>
        <end position="804"/>
    </location>
</feature>
<comment type="caution">
    <text evidence="3">The sequence shown here is derived from an EMBL/GenBank/DDBJ whole genome shotgun (WGS) entry which is preliminary data.</text>
</comment>
<keyword evidence="4" id="KW-1185">Reference proteome</keyword>
<organism evidence="3 4">
    <name type="scientific">Cyclostephanos tholiformis</name>
    <dbReference type="NCBI Taxonomy" id="382380"/>
    <lineage>
        <taxon>Eukaryota</taxon>
        <taxon>Sar</taxon>
        <taxon>Stramenopiles</taxon>
        <taxon>Ochrophyta</taxon>
        <taxon>Bacillariophyta</taxon>
        <taxon>Coscinodiscophyceae</taxon>
        <taxon>Thalassiosirophycidae</taxon>
        <taxon>Stephanodiscales</taxon>
        <taxon>Stephanodiscaceae</taxon>
        <taxon>Cyclostephanos</taxon>
    </lineage>
</organism>
<name>A0ABD3RZ89_9STRA</name>
<proteinExistence type="predicted"/>
<evidence type="ECO:0000313" key="3">
    <source>
        <dbReference type="EMBL" id="KAL3817535.1"/>
    </source>
</evidence>
<protein>
    <recommendedName>
        <fullName evidence="2">Helicase-associated domain-containing protein</fullName>
    </recommendedName>
</protein>
<dbReference type="Gene3D" id="6.10.140.530">
    <property type="match status" value="4"/>
</dbReference>
<accession>A0ABD3RZ89</accession>
<feature type="compositionally biased region" description="Acidic residues" evidence="1">
    <location>
        <begin position="285"/>
        <end position="299"/>
    </location>
</feature>
<feature type="compositionally biased region" description="Pro residues" evidence="1">
    <location>
        <begin position="102"/>
        <end position="112"/>
    </location>
</feature>
<dbReference type="Proteomes" id="UP001530377">
    <property type="component" value="Unassembled WGS sequence"/>
</dbReference>
<feature type="compositionally biased region" description="Basic residues" evidence="1">
    <location>
        <begin position="114"/>
        <end position="135"/>
    </location>
</feature>
<feature type="region of interest" description="Disordered" evidence="1">
    <location>
        <begin position="188"/>
        <end position="342"/>
    </location>
</feature>
<feature type="compositionally biased region" description="Basic residues" evidence="1">
    <location>
        <begin position="42"/>
        <end position="54"/>
    </location>
</feature>
<feature type="compositionally biased region" description="Acidic residues" evidence="1">
    <location>
        <begin position="10"/>
        <end position="25"/>
    </location>
</feature>
<feature type="domain" description="Helicase-associated" evidence="2">
    <location>
        <begin position="506"/>
        <end position="594"/>
    </location>
</feature>
<evidence type="ECO:0000256" key="1">
    <source>
        <dbReference type="SAM" id="MobiDB-lite"/>
    </source>
</evidence>
<feature type="domain" description="Helicase-associated" evidence="2">
    <location>
        <begin position="667"/>
        <end position="731"/>
    </location>
</feature>
<dbReference type="AlphaFoldDB" id="A0ABD3RZ89"/>